<keyword evidence="3 8" id="KW-0732">Signal</keyword>
<dbReference type="SUPFAM" id="SSF54001">
    <property type="entry name" value="Cysteine proteinases"/>
    <property type="match status" value="1"/>
</dbReference>
<gene>
    <name evidence="10" type="ORF">GWI33_017333</name>
</gene>
<dbReference type="InterPro" id="IPR013128">
    <property type="entry name" value="Peptidase_C1A"/>
</dbReference>
<dbReference type="InterPro" id="IPR025660">
    <property type="entry name" value="Pept_his_AS"/>
</dbReference>
<dbReference type="InterPro" id="IPR000169">
    <property type="entry name" value="Pept_cys_AS"/>
</dbReference>
<dbReference type="InterPro" id="IPR025661">
    <property type="entry name" value="Pept_asp_AS"/>
</dbReference>
<keyword evidence="7" id="KW-1015">Disulfide bond</keyword>
<keyword evidence="4" id="KW-0378">Hydrolase</keyword>
<dbReference type="Pfam" id="PF08127">
    <property type="entry name" value="Propeptide_C1"/>
    <property type="match status" value="1"/>
</dbReference>
<keyword evidence="2" id="KW-0645">Protease</keyword>
<dbReference type="PANTHER" id="PTHR12411">
    <property type="entry name" value="CYSTEINE PROTEASE FAMILY C1-RELATED"/>
    <property type="match status" value="1"/>
</dbReference>
<keyword evidence="6" id="KW-0865">Zymogen</keyword>
<dbReference type="Proteomes" id="UP000625711">
    <property type="component" value="Unassembled WGS sequence"/>
</dbReference>
<feature type="domain" description="Peptidase C1A papain C-terminal" evidence="9">
    <location>
        <begin position="81"/>
        <end position="323"/>
    </location>
</feature>
<dbReference type="CDD" id="cd02620">
    <property type="entry name" value="Peptidase_C1A_CathepsinB"/>
    <property type="match status" value="1"/>
</dbReference>
<dbReference type="SMART" id="SM00645">
    <property type="entry name" value="Pept_C1"/>
    <property type="match status" value="1"/>
</dbReference>
<dbReference type="AlphaFoldDB" id="A0A834M3Y0"/>
<dbReference type="Pfam" id="PF00112">
    <property type="entry name" value="Peptidase_C1"/>
    <property type="match status" value="1"/>
</dbReference>
<protein>
    <recommendedName>
        <fullName evidence="9">Peptidase C1A papain C-terminal domain-containing protein</fullName>
    </recommendedName>
</protein>
<dbReference type="PROSITE" id="PS00640">
    <property type="entry name" value="THIOL_PROTEASE_ASN"/>
    <property type="match status" value="1"/>
</dbReference>
<evidence type="ECO:0000256" key="6">
    <source>
        <dbReference type="ARBA" id="ARBA00023145"/>
    </source>
</evidence>
<comment type="caution">
    <text evidence="10">The sequence shown here is derived from an EMBL/GenBank/DDBJ whole genome shotgun (WGS) entry which is preliminary data.</text>
</comment>
<dbReference type="Gene3D" id="3.90.70.10">
    <property type="entry name" value="Cysteine proteinases"/>
    <property type="match status" value="1"/>
</dbReference>
<evidence type="ECO:0000256" key="5">
    <source>
        <dbReference type="ARBA" id="ARBA00022807"/>
    </source>
</evidence>
<evidence type="ECO:0000313" key="10">
    <source>
        <dbReference type="EMBL" id="KAF7269653.1"/>
    </source>
</evidence>
<dbReference type="GO" id="GO:0004197">
    <property type="term" value="F:cysteine-type endopeptidase activity"/>
    <property type="evidence" value="ECO:0007669"/>
    <property type="project" value="InterPro"/>
</dbReference>
<organism evidence="10 11">
    <name type="scientific">Rhynchophorus ferrugineus</name>
    <name type="common">Red palm weevil</name>
    <name type="synonym">Curculio ferrugineus</name>
    <dbReference type="NCBI Taxonomy" id="354439"/>
    <lineage>
        <taxon>Eukaryota</taxon>
        <taxon>Metazoa</taxon>
        <taxon>Ecdysozoa</taxon>
        <taxon>Arthropoda</taxon>
        <taxon>Hexapoda</taxon>
        <taxon>Insecta</taxon>
        <taxon>Pterygota</taxon>
        <taxon>Neoptera</taxon>
        <taxon>Endopterygota</taxon>
        <taxon>Coleoptera</taxon>
        <taxon>Polyphaga</taxon>
        <taxon>Cucujiformia</taxon>
        <taxon>Curculionidae</taxon>
        <taxon>Dryophthorinae</taxon>
        <taxon>Rhynchophorus</taxon>
    </lineage>
</organism>
<evidence type="ECO:0000256" key="8">
    <source>
        <dbReference type="SAM" id="SignalP"/>
    </source>
</evidence>
<evidence type="ECO:0000256" key="7">
    <source>
        <dbReference type="ARBA" id="ARBA00023157"/>
    </source>
</evidence>
<dbReference type="PROSITE" id="PS00639">
    <property type="entry name" value="THIOL_PROTEASE_HIS"/>
    <property type="match status" value="1"/>
</dbReference>
<proteinExistence type="inferred from homology"/>
<reference evidence="10" key="1">
    <citation type="submission" date="2020-08" db="EMBL/GenBank/DDBJ databases">
        <title>Genome sequencing and assembly of the red palm weevil Rhynchophorus ferrugineus.</title>
        <authorList>
            <person name="Dias G.B."/>
            <person name="Bergman C.M."/>
            <person name="Manee M."/>
        </authorList>
    </citation>
    <scope>NUCLEOTIDE SEQUENCE</scope>
    <source>
        <strain evidence="10">AA-2017</strain>
        <tissue evidence="10">Whole larva</tissue>
    </source>
</reference>
<dbReference type="PRINTS" id="PR00705">
    <property type="entry name" value="PAPAIN"/>
</dbReference>
<sequence>MKAFTVVCLLAVVSASLAGRQLHPLSDEFIAEINSKQSTWKAGRNFDISEYGLFKKLASGSKGIKNRDSLVTRLHDEDVEIPESFDSREAWPECADIIGLIRDQSRCGACWAFAAAEAMSDRICIHSNGERKILVSSQDVLTCTEDCGCDGGYLDIPWSTWYSNGYVTGGLYNNTDQGCKSYFLPNCEDHPNRCTNYVDTPECLRQCDDTSLNYEAQKTYGQVPSAFWNEKQIKLEILKYGPVETGFTVYEDFASYKSGIYQHVSGAAEGGHAVKIIGWGVENGVKYWTIANSWNERWGEEGFFRILRGVNECGVEDEVVSGLPDFSKF</sequence>
<name>A0A834M3Y0_RHYFE</name>
<dbReference type="InterPro" id="IPR012599">
    <property type="entry name" value="Propeptide_C1A"/>
</dbReference>
<evidence type="ECO:0000256" key="3">
    <source>
        <dbReference type="ARBA" id="ARBA00022729"/>
    </source>
</evidence>
<dbReference type="InterPro" id="IPR000668">
    <property type="entry name" value="Peptidase_C1A_C"/>
</dbReference>
<feature type="chain" id="PRO_5032928019" description="Peptidase C1A papain C-terminal domain-containing protein" evidence="8">
    <location>
        <begin position="19"/>
        <end position="329"/>
    </location>
</feature>
<accession>A0A834M3Y0</accession>
<evidence type="ECO:0000256" key="1">
    <source>
        <dbReference type="ARBA" id="ARBA00008455"/>
    </source>
</evidence>
<feature type="signal peptide" evidence="8">
    <location>
        <begin position="1"/>
        <end position="18"/>
    </location>
</feature>
<evidence type="ECO:0000259" key="9">
    <source>
        <dbReference type="SMART" id="SM00645"/>
    </source>
</evidence>
<dbReference type="FunFam" id="3.90.70.10:FF:000031">
    <property type="entry name" value="Cathepsin B"/>
    <property type="match status" value="1"/>
</dbReference>
<evidence type="ECO:0000313" key="11">
    <source>
        <dbReference type="Proteomes" id="UP000625711"/>
    </source>
</evidence>
<keyword evidence="11" id="KW-1185">Reference proteome</keyword>
<dbReference type="EMBL" id="JAACXV010014200">
    <property type="protein sequence ID" value="KAF7269653.1"/>
    <property type="molecule type" value="Genomic_DNA"/>
</dbReference>
<keyword evidence="5" id="KW-0788">Thiol protease</keyword>
<dbReference type="InterPro" id="IPR038765">
    <property type="entry name" value="Papain-like_cys_pep_sf"/>
</dbReference>
<dbReference type="GO" id="GO:0006508">
    <property type="term" value="P:proteolysis"/>
    <property type="evidence" value="ECO:0007669"/>
    <property type="project" value="UniProtKB-KW"/>
</dbReference>
<dbReference type="PROSITE" id="PS00139">
    <property type="entry name" value="THIOL_PROTEASE_CYS"/>
    <property type="match status" value="1"/>
</dbReference>
<dbReference type="OrthoDB" id="640249at2759"/>
<evidence type="ECO:0000256" key="2">
    <source>
        <dbReference type="ARBA" id="ARBA00022670"/>
    </source>
</evidence>
<evidence type="ECO:0000256" key="4">
    <source>
        <dbReference type="ARBA" id="ARBA00022801"/>
    </source>
</evidence>
<comment type="similarity">
    <text evidence="1">Belongs to the peptidase C1 family.</text>
</comment>